<dbReference type="PANTHER" id="PTHR24062">
    <property type="entry name" value="VOMERONASAL TYPE-1 RECEPTOR"/>
    <property type="match status" value="1"/>
</dbReference>
<keyword evidence="3 11" id="KW-1003">Cell membrane</keyword>
<evidence type="ECO:0000256" key="8">
    <source>
        <dbReference type="ARBA" id="ARBA00023136"/>
    </source>
</evidence>
<dbReference type="Ensembl" id="ENSOANT00000031691.2">
    <property type="protein sequence ID" value="ENSOANP00000027893.2"/>
    <property type="gene ID" value="ENSOANG00000021879.2"/>
</dbReference>
<dbReference type="OMA" id="HICIFHL"/>
<evidence type="ECO:0000256" key="5">
    <source>
        <dbReference type="ARBA" id="ARBA00022692"/>
    </source>
</evidence>
<dbReference type="PRINTS" id="PR01534">
    <property type="entry name" value="VOMERONASL1R"/>
</dbReference>
<keyword evidence="4 11" id="KW-0589">Pheromone response</keyword>
<name>F6Y4M8_ORNAN</name>
<dbReference type="GO" id="GO:0016503">
    <property type="term" value="F:pheromone receptor activity"/>
    <property type="evidence" value="ECO:0007669"/>
    <property type="project" value="InterPro"/>
</dbReference>
<feature type="transmembrane region" description="Helical" evidence="11">
    <location>
        <begin position="91"/>
        <end position="116"/>
    </location>
</feature>
<dbReference type="eggNOG" id="ENOG502SNRJ">
    <property type="taxonomic scope" value="Eukaryota"/>
</dbReference>
<keyword evidence="9 11" id="KW-0675">Receptor</keyword>
<organism evidence="12 13">
    <name type="scientific">Ornithorhynchus anatinus</name>
    <name type="common">Duckbill platypus</name>
    <dbReference type="NCBI Taxonomy" id="9258"/>
    <lineage>
        <taxon>Eukaryota</taxon>
        <taxon>Metazoa</taxon>
        <taxon>Chordata</taxon>
        <taxon>Craniata</taxon>
        <taxon>Vertebrata</taxon>
        <taxon>Euteleostomi</taxon>
        <taxon>Mammalia</taxon>
        <taxon>Monotremata</taxon>
        <taxon>Ornithorhynchidae</taxon>
        <taxon>Ornithorhynchus</taxon>
    </lineage>
</organism>
<dbReference type="HOGENOM" id="CLU_1664761_0_0_1"/>
<dbReference type="Pfam" id="PF03402">
    <property type="entry name" value="V1R"/>
    <property type="match status" value="1"/>
</dbReference>
<dbReference type="GeneTree" id="ENSGT01030000234553"/>
<comment type="subcellular location">
    <subcellularLocation>
        <location evidence="1 11">Cell membrane</location>
        <topology evidence="1 11">Multi-pass membrane protein</topology>
    </subcellularLocation>
</comment>
<evidence type="ECO:0000256" key="10">
    <source>
        <dbReference type="ARBA" id="ARBA00023224"/>
    </source>
</evidence>
<dbReference type="GO" id="GO:0005886">
    <property type="term" value="C:plasma membrane"/>
    <property type="evidence" value="ECO:0000318"/>
    <property type="project" value="GO_Central"/>
</dbReference>
<evidence type="ECO:0000256" key="6">
    <source>
        <dbReference type="ARBA" id="ARBA00022989"/>
    </source>
</evidence>
<evidence type="ECO:0000256" key="9">
    <source>
        <dbReference type="ARBA" id="ARBA00023170"/>
    </source>
</evidence>
<keyword evidence="5 11" id="KW-0812">Transmembrane</keyword>
<evidence type="ECO:0000256" key="7">
    <source>
        <dbReference type="ARBA" id="ARBA00023040"/>
    </source>
</evidence>
<evidence type="ECO:0000256" key="11">
    <source>
        <dbReference type="RuleBase" id="RU364061"/>
    </source>
</evidence>
<comment type="caution">
    <text evidence="11">Lacks conserved residue(s) required for the propagation of feature annotation.</text>
</comment>
<feature type="transmembrane region" description="Helical" evidence="11">
    <location>
        <begin position="36"/>
        <end position="62"/>
    </location>
</feature>
<evidence type="ECO:0000256" key="2">
    <source>
        <dbReference type="ARBA" id="ARBA00010663"/>
    </source>
</evidence>
<evidence type="ECO:0000256" key="4">
    <source>
        <dbReference type="ARBA" id="ARBA00022507"/>
    </source>
</evidence>
<evidence type="ECO:0000313" key="13">
    <source>
        <dbReference type="Proteomes" id="UP000002279"/>
    </source>
</evidence>
<reference evidence="12" key="2">
    <citation type="submission" date="2025-09" db="UniProtKB">
        <authorList>
            <consortium name="Ensembl"/>
        </authorList>
    </citation>
    <scope>IDENTIFICATION</scope>
    <source>
        <strain evidence="12">Glennie</strain>
    </source>
</reference>
<keyword evidence="8 11" id="KW-0472">Membrane</keyword>
<protein>
    <recommendedName>
        <fullName evidence="11">Vomeronasal type-1 receptor</fullName>
    </recommendedName>
</protein>
<sequence length="178" mass="19845">MISTNLLYQVVASHNKTSIDTSCYILPINTLLQELILIFMALRDILSLGLMSFSSGYMVLILHQHKRQVKHLHSPSQAPETSAERRAIQTILLLVSCFVVFYCGDLVFSLLLGASMKKNATFLNASMFVVSGYATVSPFVFLNCDTRVIKFLRKSLSTFVPLFPPLQNGHSVSFLPPT</sequence>
<accession>F6Y4M8</accession>
<proteinExistence type="inferred from homology"/>
<dbReference type="Proteomes" id="UP000002279">
    <property type="component" value="Unplaced"/>
</dbReference>
<dbReference type="SUPFAM" id="SSF81321">
    <property type="entry name" value="Family A G protein-coupled receptor-like"/>
    <property type="match status" value="1"/>
</dbReference>
<dbReference type="InParanoid" id="F6Y4M8"/>
<keyword evidence="10 11" id="KW-0807">Transducer</keyword>
<keyword evidence="6 11" id="KW-1133">Transmembrane helix</keyword>
<dbReference type="GO" id="GO:0019236">
    <property type="term" value="P:response to pheromone"/>
    <property type="evidence" value="ECO:0007669"/>
    <property type="project" value="UniProtKB-KW"/>
</dbReference>
<feature type="transmembrane region" description="Helical" evidence="11">
    <location>
        <begin position="122"/>
        <end position="144"/>
    </location>
</feature>
<evidence type="ECO:0000256" key="1">
    <source>
        <dbReference type="ARBA" id="ARBA00004651"/>
    </source>
</evidence>
<reference evidence="12" key="1">
    <citation type="submission" date="2025-08" db="UniProtKB">
        <authorList>
            <consortium name="Ensembl"/>
        </authorList>
    </citation>
    <scope>IDENTIFICATION</scope>
    <source>
        <strain evidence="12">Glennie</strain>
    </source>
</reference>
<keyword evidence="7 11" id="KW-0297">G-protein coupled receptor</keyword>
<dbReference type="AlphaFoldDB" id="F6Y4M8"/>
<evidence type="ECO:0000256" key="3">
    <source>
        <dbReference type="ARBA" id="ARBA00022475"/>
    </source>
</evidence>
<evidence type="ECO:0000313" key="12">
    <source>
        <dbReference type="Ensembl" id="ENSOANP00000027893.2"/>
    </source>
</evidence>
<dbReference type="InterPro" id="IPR004072">
    <property type="entry name" value="Vmron_rcpt_1"/>
</dbReference>
<comment type="similarity">
    <text evidence="2 11">Belongs to the G-protein coupled receptor 1 family.</text>
</comment>
<keyword evidence="13" id="KW-1185">Reference proteome</keyword>
<dbReference type="Gene3D" id="1.20.1070.10">
    <property type="entry name" value="Rhodopsin 7-helix transmembrane proteins"/>
    <property type="match status" value="1"/>
</dbReference>
<dbReference type="STRING" id="9258.ENSOANP00000027893"/>
<dbReference type="GO" id="GO:0005550">
    <property type="term" value="F:pheromone binding"/>
    <property type="evidence" value="ECO:0000318"/>
    <property type="project" value="GO_Central"/>
</dbReference>